<evidence type="ECO:0000313" key="2">
    <source>
        <dbReference type="Proteomes" id="UP001732700"/>
    </source>
</evidence>
<evidence type="ECO:0000313" key="1">
    <source>
        <dbReference type="EnsemblPlants" id="AVESA.00010b.r2.5CG0867080.1.CDS"/>
    </source>
</evidence>
<reference evidence="1" key="1">
    <citation type="submission" date="2021-05" db="EMBL/GenBank/DDBJ databases">
        <authorList>
            <person name="Scholz U."/>
            <person name="Mascher M."/>
            <person name="Fiebig A."/>
        </authorList>
    </citation>
    <scope>NUCLEOTIDE SEQUENCE [LARGE SCALE GENOMIC DNA]</scope>
</reference>
<dbReference type="Proteomes" id="UP001732700">
    <property type="component" value="Chromosome 5C"/>
</dbReference>
<organism evidence="1 2">
    <name type="scientific">Avena sativa</name>
    <name type="common">Oat</name>
    <dbReference type="NCBI Taxonomy" id="4498"/>
    <lineage>
        <taxon>Eukaryota</taxon>
        <taxon>Viridiplantae</taxon>
        <taxon>Streptophyta</taxon>
        <taxon>Embryophyta</taxon>
        <taxon>Tracheophyta</taxon>
        <taxon>Spermatophyta</taxon>
        <taxon>Magnoliopsida</taxon>
        <taxon>Liliopsida</taxon>
        <taxon>Poales</taxon>
        <taxon>Poaceae</taxon>
        <taxon>BOP clade</taxon>
        <taxon>Pooideae</taxon>
        <taxon>Poodae</taxon>
        <taxon>Poeae</taxon>
        <taxon>Poeae Chloroplast Group 1 (Aveneae type)</taxon>
        <taxon>Aveninae</taxon>
        <taxon>Avena</taxon>
    </lineage>
</organism>
<dbReference type="EnsemblPlants" id="AVESA.00010b.r2.5CG0867080.1">
    <property type="protein sequence ID" value="AVESA.00010b.r2.5CG0867080.1.CDS"/>
    <property type="gene ID" value="AVESA.00010b.r2.5CG0867080"/>
</dbReference>
<protein>
    <submittedName>
        <fullName evidence="1">Uncharacterized protein</fullName>
    </submittedName>
</protein>
<proteinExistence type="predicted"/>
<sequence>MATETKEAVDMPAVGAGEEAAVMEEKAEETKEAVDMPAVGAGEEAAVMEEKAEEGKEADPGEEKAEGEAKKPEVEEDQGTAKAKKPRSRKPRSEGPHHPPYFEMIKEAILADGKAEASTYAIAKRVGERHGDALPGNYRKVLAVQLRNFAAKGRLVRVKASFRLAPAEEKAARRRTATKKKAAPARAKKAKKAAPQAKPKPKQPKSIRAGVARKANKASA</sequence>
<reference evidence="1" key="2">
    <citation type="submission" date="2025-09" db="UniProtKB">
        <authorList>
            <consortium name="EnsemblPlants"/>
        </authorList>
    </citation>
    <scope>IDENTIFICATION</scope>
</reference>
<name>A0ACD5XXC1_AVESA</name>
<keyword evidence="2" id="KW-1185">Reference proteome</keyword>
<accession>A0ACD5XXC1</accession>